<keyword evidence="1" id="KW-1277">Toxin-antitoxin system</keyword>
<dbReference type="SUPFAM" id="SSF54786">
    <property type="entry name" value="YcfA/nrd intein domain"/>
    <property type="match status" value="1"/>
</dbReference>
<keyword evidence="3" id="KW-0255">Endonuclease</keyword>
<dbReference type="InterPro" id="IPR012933">
    <property type="entry name" value="HicA_mRNA_interferase"/>
</dbReference>
<gene>
    <name evidence="7" type="ORF">JW744_01980</name>
</gene>
<dbReference type="Pfam" id="PF07927">
    <property type="entry name" value="HicA_toxin"/>
    <property type="match status" value="1"/>
</dbReference>
<evidence type="ECO:0000256" key="5">
    <source>
        <dbReference type="ARBA" id="ARBA00022884"/>
    </source>
</evidence>
<evidence type="ECO:0000256" key="6">
    <source>
        <dbReference type="ARBA" id="ARBA00023016"/>
    </source>
</evidence>
<dbReference type="GO" id="GO:0004519">
    <property type="term" value="F:endonuclease activity"/>
    <property type="evidence" value="ECO:0007669"/>
    <property type="project" value="UniProtKB-KW"/>
</dbReference>
<dbReference type="GO" id="GO:0016787">
    <property type="term" value="F:hydrolase activity"/>
    <property type="evidence" value="ECO:0007669"/>
    <property type="project" value="UniProtKB-KW"/>
</dbReference>
<keyword evidence="6" id="KW-0346">Stress response</keyword>
<evidence type="ECO:0000256" key="4">
    <source>
        <dbReference type="ARBA" id="ARBA00022801"/>
    </source>
</evidence>
<evidence type="ECO:0000256" key="1">
    <source>
        <dbReference type="ARBA" id="ARBA00022649"/>
    </source>
</evidence>
<keyword evidence="5" id="KW-0694">RNA-binding</keyword>
<evidence type="ECO:0000313" key="7">
    <source>
        <dbReference type="EMBL" id="MBN2067213.1"/>
    </source>
</evidence>
<evidence type="ECO:0000256" key="2">
    <source>
        <dbReference type="ARBA" id="ARBA00022722"/>
    </source>
</evidence>
<keyword evidence="4" id="KW-0378">Hydrolase</keyword>
<dbReference type="Proteomes" id="UP000809243">
    <property type="component" value="Unassembled WGS sequence"/>
</dbReference>
<evidence type="ECO:0000313" key="8">
    <source>
        <dbReference type="Proteomes" id="UP000809243"/>
    </source>
</evidence>
<proteinExistence type="predicted"/>
<dbReference type="Gene3D" id="3.30.920.30">
    <property type="entry name" value="Hypothetical protein"/>
    <property type="match status" value="1"/>
</dbReference>
<comment type="caution">
    <text evidence="7">The sequence shown here is derived from an EMBL/GenBank/DDBJ whole genome shotgun (WGS) entry which is preliminary data.</text>
</comment>
<protein>
    <submittedName>
        <fullName evidence="7">Type II toxin-antitoxin system HicA family toxin</fullName>
    </submittedName>
</protein>
<accession>A0A938YXM0</accession>
<organism evidence="7 8">
    <name type="scientific">Candidatus Iainarchaeum sp</name>
    <dbReference type="NCBI Taxonomy" id="3101447"/>
    <lineage>
        <taxon>Archaea</taxon>
        <taxon>Candidatus Iainarchaeota</taxon>
        <taxon>Candidatus Iainarchaeia</taxon>
        <taxon>Candidatus Iainarchaeales</taxon>
        <taxon>Candidatus Iainarchaeaceae</taxon>
        <taxon>Candidatus Iainarchaeum</taxon>
    </lineage>
</organism>
<dbReference type="EMBL" id="JAFGDB010000032">
    <property type="protein sequence ID" value="MBN2067213.1"/>
    <property type="molecule type" value="Genomic_DNA"/>
</dbReference>
<keyword evidence="2" id="KW-0540">Nuclease</keyword>
<dbReference type="InterPro" id="IPR038570">
    <property type="entry name" value="HicA_sf"/>
</dbReference>
<dbReference type="GO" id="GO:0003729">
    <property type="term" value="F:mRNA binding"/>
    <property type="evidence" value="ECO:0007669"/>
    <property type="project" value="InterPro"/>
</dbReference>
<sequence>MYCRKGSNVKMVSLARNTKTIVPMHKGLSRGTLNAILKQAKLSPAEMLELAAF</sequence>
<evidence type="ECO:0000256" key="3">
    <source>
        <dbReference type="ARBA" id="ARBA00022759"/>
    </source>
</evidence>
<name>A0A938YXM0_9ARCH</name>
<reference evidence="7" key="1">
    <citation type="submission" date="2021-01" db="EMBL/GenBank/DDBJ databases">
        <title>Active Sulfur Cycling in an Early Earth Analoge.</title>
        <authorList>
            <person name="Hahn C.R."/>
            <person name="Youssef N.H."/>
            <person name="Elshahed M."/>
        </authorList>
    </citation>
    <scope>NUCLEOTIDE SEQUENCE</scope>
    <source>
        <strain evidence="7">Zod_Metabat.1151</strain>
    </source>
</reference>
<dbReference type="AlphaFoldDB" id="A0A938YXM0"/>